<dbReference type="AlphaFoldDB" id="A0AAQ3S6B2"/>
<name>A0AAQ3S6B2_VIGMU</name>
<dbReference type="EMBL" id="CP144699">
    <property type="protein sequence ID" value="WVZ19007.1"/>
    <property type="molecule type" value="Genomic_DNA"/>
</dbReference>
<organism evidence="1 2">
    <name type="scientific">Vigna mungo</name>
    <name type="common">Black gram</name>
    <name type="synonym">Phaseolus mungo</name>
    <dbReference type="NCBI Taxonomy" id="3915"/>
    <lineage>
        <taxon>Eukaryota</taxon>
        <taxon>Viridiplantae</taxon>
        <taxon>Streptophyta</taxon>
        <taxon>Embryophyta</taxon>
        <taxon>Tracheophyta</taxon>
        <taxon>Spermatophyta</taxon>
        <taxon>Magnoliopsida</taxon>
        <taxon>eudicotyledons</taxon>
        <taxon>Gunneridae</taxon>
        <taxon>Pentapetalae</taxon>
        <taxon>rosids</taxon>
        <taxon>fabids</taxon>
        <taxon>Fabales</taxon>
        <taxon>Fabaceae</taxon>
        <taxon>Papilionoideae</taxon>
        <taxon>50 kb inversion clade</taxon>
        <taxon>NPAAA clade</taxon>
        <taxon>indigoferoid/millettioid clade</taxon>
        <taxon>Phaseoleae</taxon>
        <taxon>Vigna</taxon>
    </lineage>
</organism>
<reference evidence="1 2" key="1">
    <citation type="journal article" date="2023" name="Life. Sci Alliance">
        <title>Evolutionary insights into 3D genome organization and epigenetic landscape of Vigna mungo.</title>
        <authorList>
            <person name="Junaid A."/>
            <person name="Singh B."/>
            <person name="Bhatia S."/>
        </authorList>
    </citation>
    <scope>NUCLEOTIDE SEQUENCE [LARGE SCALE GENOMIC DNA]</scope>
    <source>
        <strain evidence="1">Urdbean</strain>
    </source>
</reference>
<keyword evidence="2" id="KW-1185">Reference proteome</keyword>
<sequence length="105" mass="12038">MQSNGNRQGFSSDHSSWSKFLHAYWIVSSHVHVHDRSCTSLVSISLFNNFNPDPLIYNVYQERNRCKHMTLSYKTETCADFFSFMNKDSGNAPNSIQYHNLAGNG</sequence>
<proteinExistence type="predicted"/>
<accession>A0AAQ3S6B2</accession>
<evidence type="ECO:0000313" key="2">
    <source>
        <dbReference type="Proteomes" id="UP001374535"/>
    </source>
</evidence>
<dbReference type="Proteomes" id="UP001374535">
    <property type="component" value="Chromosome 2"/>
</dbReference>
<protein>
    <submittedName>
        <fullName evidence="1">Uncharacterized protein</fullName>
    </submittedName>
</protein>
<gene>
    <name evidence="1" type="ORF">V8G54_006329</name>
</gene>
<evidence type="ECO:0000313" key="1">
    <source>
        <dbReference type="EMBL" id="WVZ19007.1"/>
    </source>
</evidence>